<keyword evidence="3" id="KW-1185">Reference proteome</keyword>
<gene>
    <name evidence="2" type="ORF">PMIN01_01153</name>
</gene>
<name>A0A9P6GU51_9PLEO</name>
<feature type="compositionally biased region" description="Pro residues" evidence="1">
    <location>
        <begin position="111"/>
        <end position="124"/>
    </location>
</feature>
<evidence type="ECO:0000313" key="2">
    <source>
        <dbReference type="EMBL" id="KAF9741614.1"/>
    </source>
</evidence>
<feature type="region of interest" description="Disordered" evidence="1">
    <location>
        <begin position="1"/>
        <end position="134"/>
    </location>
</feature>
<protein>
    <submittedName>
        <fullName evidence="2">Uncharacterized protein</fullName>
    </submittedName>
</protein>
<dbReference type="EMBL" id="WJXW01000001">
    <property type="protein sequence ID" value="KAF9741614.1"/>
    <property type="molecule type" value="Genomic_DNA"/>
</dbReference>
<proteinExistence type="predicted"/>
<dbReference type="Proteomes" id="UP000756921">
    <property type="component" value="Unassembled WGS sequence"/>
</dbReference>
<sequence>MLRNLINDCRRMSASLPPDGWDDATPPPAIQRRKSGTLALSAVRRPSTRRVASAPATAPSQDKNHEAQPYQSKELTPSPATTSTSLAVQPPIPEPASVPSSPREAMQDSPCPAPSLPRTVPSPTPDWTGDAMTPARPIPRVALCSSRQQLLSPTPRSLPHPNGMHRPSPLRSVSMPGEGDSEIVLSPRDYLTRCMSCLDR</sequence>
<feature type="compositionally biased region" description="Low complexity" evidence="1">
    <location>
        <begin position="75"/>
        <end position="87"/>
    </location>
</feature>
<reference evidence="2" key="1">
    <citation type="journal article" date="2020" name="Mol. Plant Microbe Interact.">
        <title>Genome Sequence of the Biocontrol Agent Coniothyrium minitans strain Conio (IMI 134523).</title>
        <authorList>
            <person name="Patel D."/>
            <person name="Shittu T.A."/>
            <person name="Baroncelli R."/>
            <person name="Muthumeenakshi S."/>
            <person name="Osborne T.H."/>
            <person name="Janganan T.K."/>
            <person name="Sreenivasaprasad S."/>
        </authorList>
    </citation>
    <scope>NUCLEOTIDE SEQUENCE</scope>
    <source>
        <strain evidence="2">Conio</strain>
    </source>
</reference>
<accession>A0A9P6GU51</accession>
<dbReference type="AlphaFoldDB" id="A0A9P6GU51"/>
<comment type="caution">
    <text evidence="2">The sequence shown here is derived from an EMBL/GenBank/DDBJ whole genome shotgun (WGS) entry which is preliminary data.</text>
</comment>
<feature type="region of interest" description="Disordered" evidence="1">
    <location>
        <begin position="150"/>
        <end position="182"/>
    </location>
</feature>
<evidence type="ECO:0000313" key="3">
    <source>
        <dbReference type="Proteomes" id="UP000756921"/>
    </source>
</evidence>
<organism evidence="2 3">
    <name type="scientific">Paraphaeosphaeria minitans</name>
    <dbReference type="NCBI Taxonomy" id="565426"/>
    <lineage>
        <taxon>Eukaryota</taxon>
        <taxon>Fungi</taxon>
        <taxon>Dikarya</taxon>
        <taxon>Ascomycota</taxon>
        <taxon>Pezizomycotina</taxon>
        <taxon>Dothideomycetes</taxon>
        <taxon>Pleosporomycetidae</taxon>
        <taxon>Pleosporales</taxon>
        <taxon>Massarineae</taxon>
        <taxon>Didymosphaeriaceae</taxon>
        <taxon>Paraphaeosphaeria</taxon>
    </lineage>
</organism>
<evidence type="ECO:0000256" key="1">
    <source>
        <dbReference type="SAM" id="MobiDB-lite"/>
    </source>
</evidence>